<sequence length="195" mass="21528">MQFPNCLGCLDGKHCVLKKPNKSGALYHNYKGTFSVVLLALCDARYRFLFIDFGSYGHNNDAGIYDSSALGAALEMGALNLPPPSTLPGTDLLTPYVVVGDGAFPLKPYLMKPFSGQNLLTEKDVFNYRLSCCHRLIENTLGICSRMWRILLKPIETSIKSADASIKAVCALHNFLIAEENTDFSPARMADRNEE</sequence>
<keyword evidence="5" id="KW-0479">Metal-binding</keyword>
<evidence type="ECO:0000256" key="1">
    <source>
        <dbReference type="ARBA" id="ARBA00001968"/>
    </source>
</evidence>
<evidence type="ECO:0000313" key="10">
    <source>
        <dbReference type="WBParaSite" id="PSAMB.scaffold1053size36660.g10673.t1"/>
    </source>
</evidence>
<keyword evidence="7" id="KW-0539">Nucleus</keyword>
<evidence type="ECO:0000256" key="3">
    <source>
        <dbReference type="ARBA" id="ARBA00006958"/>
    </source>
</evidence>
<evidence type="ECO:0000259" key="8">
    <source>
        <dbReference type="Pfam" id="PF13359"/>
    </source>
</evidence>
<proteinExistence type="inferred from homology"/>
<dbReference type="WBParaSite" id="PSAMB.scaffold1053size36660.g10673.t1">
    <property type="protein sequence ID" value="PSAMB.scaffold1053size36660.g10673.t1"/>
    <property type="gene ID" value="PSAMB.scaffold1053size36660.g10673"/>
</dbReference>
<dbReference type="GO" id="GO:0046872">
    <property type="term" value="F:metal ion binding"/>
    <property type="evidence" value="ECO:0007669"/>
    <property type="project" value="UniProtKB-KW"/>
</dbReference>
<dbReference type="PANTHER" id="PTHR22930:SF269">
    <property type="entry name" value="NUCLEASE HARBI1-LIKE PROTEIN"/>
    <property type="match status" value="1"/>
</dbReference>
<protein>
    <submittedName>
        <fullName evidence="10">DDE Tnp4 domain-containing protein</fullName>
    </submittedName>
</protein>
<keyword evidence="9" id="KW-1185">Reference proteome</keyword>
<dbReference type="GO" id="GO:0016787">
    <property type="term" value="F:hydrolase activity"/>
    <property type="evidence" value="ECO:0007669"/>
    <property type="project" value="UniProtKB-KW"/>
</dbReference>
<dbReference type="InterPro" id="IPR027806">
    <property type="entry name" value="HARBI1_dom"/>
</dbReference>
<dbReference type="InterPro" id="IPR045249">
    <property type="entry name" value="HARBI1-like"/>
</dbReference>
<keyword evidence="6" id="KW-0378">Hydrolase</keyword>
<comment type="similarity">
    <text evidence="3">Belongs to the HARBI1 family.</text>
</comment>
<dbReference type="AlphaFoldDB" id="A0A914UKM0"/>
<evidence type="ECO:0000256" key="5">
    <source>
        <dbReference type="ARBA" id="ARBA00022723"/>
    </source>
</evidence>
<keyword evidence="4" id="KW-0540">Nuclease</keyword>
<dbReference type="GO" id="GO:0004518">
    <property type="term" value="F:nuclease activity"/>
    <property type="evidence" value="ECO:0007669"/>
    <property type="project" value="UniProtKB-KW"/>
</dbReference>
<evidence type="ECO:0000313" key="9">
    <source>
        <dbReference type="Proteomes" id="UP000887566"/>
    </source>
</evidence>
<accession>A0A914UKM0</accession>
<dbReference type="Pfam" id="PF13359">
    <property type="entry name" value="DDE_Tnp_4"/>
    <property type="match status" value="1"/>
</dbReference>
<evidence type="ECO:0000256" key="4">
    <source>
        <dbReference type="ARBA" id="ARBA00022722"/>
    </source>
</evidence>
<reference evidence="10" key="1">
    <citation type="submission" date="2022-11" db="UniProtKB">
        <authorList>
            <consortium name="WormBaseParasite"/>
        </authorList>
    </citation>
    <scope>IDENTIFICATION</scope>
</reference>
<organism evidence="9 10">
    <name type="scientific">Plectus sambesii</name>
    <dbReference type="NCBI Taxonomy" id="2011161"/>
    <lineage>
        <taxon>Eukaryota</taxon>
        <taxon>Metazoa</taxon>
        <taxon>Ecdysozoa</taxon>
        <taxon>Nematoda</taxon>
        <taxon>Chromadorea</taxon>
        <taxon>Plectida</taxon>
        <taxon>Plectina</taxon>
        <taxon>Plectoidea</taxon>
        <taxon>Plectidae</taxon>
        <taxon>Plectus</taxon>
    </lineage>
</organism>
<feature type="domain" description="DDE Tnp4" evidence="8">
    <location>
        <begin position="10"/>
        <end position="174"/>
    </location>
</feature>
<name>A0A914UKM0_9BILA</name>
<evidence type="ECO:0000256" key="2">
    <source>
        <dbReference type="ARBA" id="ARBA00004123"/>
    </source>
</evidence>
<evidence type="ECO:0000256" key="7">
    <source>
        <dbReference type="ARBA" id="ARBA00023242"/>
    </source>
</evidence>
<dbReference type="PANTHER" id="PTHR22930">
    <property type="match status" value="1"/>
</dbReference>
<dbReference type="GO" id="GO:0005634">
    <property type="term" value="C:nucleus"/>
    <property type="evidence" value="ECO:0007669"/>
    <property type="project" value="UniProtKB-SubCell"/>
</dbReference>
<comment type="subcellular location">
    <subcellularLocation>
        <location evidence="2">Nucleus</location>
    </subcellularLocation>
</comment>
<evidence type="ECO:0000256" key="6">
    <source>
        <dbReference type="ARBA" id="ARBA00022801"/>
    </source>
</evidence>
<comment type="cofactor">
    <cofactor evidence="1">
        <name>a divalent metal cation</name>
        <dbReference type="ChEBI" id="CHEBI:60240"/>
    </cofactor>
</comment>
<dbReference type="Proteomes" id="UP000887566">
    <property type="component" value="Unplaced"/>
</dbReference>